<dbReference type="PANTHER" id="PTHR36455:SF1">
    <property type="entry name" value="BLR8292 PROTEIN"/>
    <property type="match status" value="1"/>
</dbReference>
<dbReference type="GeneID" id="86061569"/>
<comment type="caution">
    <text evidence="1">The sequence shown here is derived from an EMBL/GenBank/DDBJ whole genome shotgun (WGS) entry which is preliminary data.</text>
</comment>
<accession>A0A2V3Y5N9</accession>
<dbReference type="PANTHER" id="PTHR36455">
    <property type="match status" value="1"/>
</dbReference>
<dbReference type="AlphaFoldDB" id="A0A2V3Y5N9"/>
<evidence type="ECO:0000313" key="2">
    <source>
        <dbReference type="Proteomes" id="UP000248057"/>
    </source>
</evidence>
<dbReference type="NCBIfam" id="NF033819">
    <property type="entry name" value="IS66_TnpB"/>
    <property type="match status" value="1"/>
</dbReference>
<dbReference type="EMBL" id="QJKD01000005">
    <property type="protein sequence ID" value="PXX53687.1"/>
    <property type="molecule type" value="Genomic_DNA"/>
</dbReference>
<dbReference type="Pfam" id="PF05717">
    <property type="entry name" value="TnpB_IS66"/>
    <property type="match status" value="1"/>
</dbReference>
<dbReference type="Proteomes" id="UP000248057">
    <property type="component" value="Unassembled WGS sequence"/>
</dbReference>
<gene>
    <name evidence="1" type="ORF">DFR60_105176</name>
</gene>
<reference evidence="1 2" key="1">
    <citation type="submission" date="2018-05" db="EMBL/GenBank/DDBJ databases">
        <title>Genomic Encyclopedia of Type Strains, Phase IV (KMG-IV): sequencing the most valuable type-strain genomes for metagenomic binning, comparative biology and taxonomic classification.</title>
        <authorList>
            <person name="Goeker M."/>
        </authorList>
    </citation>
    <scope>NUCLEOTIDE SEQUENCE [LARGE SCALE GENOMIC DNA]</scope>
    <source>
        <strain evidence="1 2">DSM 24995</strain>
    </source>
</reference>
<dbReference type="RefSeq" id="WP_110323017.1">
    <property type="nucleotide sequence ID" value="NZ_QJKD01000005.1"/>
</dbReference>
<protein>
    <submittedName>
        <fullName evidence="1">Transposase</fullName>
    </submittedName>
</protein>
<sequence length="118" mass="13910">MLADISSVSAVYIVCSRTDMRKSIDGLCPIIQKQFSKDIGHALFLFCCRRRDRIKAILKKPDGIVLIYKRRTAQGCYHWPRDKSEVRNLTWKEFDWMRFGIDIASKRQSVYHENCLPR</sequence>
<dbReference type="InterPro" id="IPR008878">
    <property type="entry name" value="Transposase_IS66_Orf2"/>
</dbReference>
<name>A0A2V3Y5N9_9FIRM</name>
<keyword evidence="2" id="KW-1185">Reference proteome</keyword>
<organism evidence="1 2">
    <name type="scientific">Hungatella effluvii</name>
    <dbReference type="NCBI Taxonomy" id="1096246"/>
    <lineage>
        <taxon>Bacteria</taxon>
        <taxon>Bacillati</taxon>
        <taxon>Bacillota</taxon>
        <taxon>Clostridia</taxon>
        <taxon>Lachnospirales</taxon>
        <taxon>Lachnospiraceae</taxon>
        <taxon>Hungatella</taxon>
    </lineage>
</organism>
<evidence type="ECO:0000313" key="1">
    <source>
        <dbReference type="EMBL" id="PXX53687.1"/>
    </source>
</evidence>
<proteinExistence type="predicted"/>